<dbReference type="InterPro" id="IPR001138">
    <property type="entry name" value="Zn2Cys6_DnaBD"/>
</dbReference>
<name>A0A6A5YGN4_9PLEO</name>
<dbReference type="GO" id="GO:0000981">
    <property type="term" value="F:DNA-binding transcription factor activity, RNA polymerase II-specific"/>
    <property type="evidence" value="ECO:0007669"/>
    <property type="project" value="InterPro"/>
</dbReference>
<gene>
    <name evidence="3" type="ORF">BDV96DRAFT_694361</name>
</gene>
<dbReference type="SUPFAM" id="SSF57701">
    <property type="entry name" value="Zn2/Cys6 DNA-binding domain"/>
    <property type="match status" value="1"/>
</dbReference>
<dbReference type="InterPro" id="IPR053175">
    <property type="entry name" value="DHMBA_Reg_Transcription_Factor"/>
</dbReference>
<dbReference type="Pfam" id="PF00172">
    <property type="entry name" value="Zn_clus"/>
    <property type="match status" value="1"/>
</dbReference>
<reference evidence="3" key="1">
    <citation type="journal article" date="2020" name="Stud. Mycol.">
        <title>101 Dothideomycetes genomes: a test case for predicting lifestyles and emergence of pathogens.</title>
        <authorList>
            <person name="Haridas S."/>
            <person name="Albert R."/>
            <person name="Binder M."/>
            <person name="Bloem J."/>
            <person name="Labutti K."/>
            <person name="Salamov A."/>
            <person name="Andreopoulos B."/>
            <person name="Baker S."/>
            <person name="Barry K."/>
            <person name="Bills G."/>
            <person name="Bluhm B."/>
            <person name="Cannon C."/>
            <person name="Castanera R."/>
            <person name="Culley D."/>
            <person name="Daum C."/>
            <person name="Ezra D."/>
            <person name="Gonzalez J."/>
            <person name="Henrissat B."/>
            <person name="Kuo A."/>
            <person name="Liang C."/>
            <person name="Lipzen A."/>
            <person name="Lutzoni F."/>
            <person name="Magnuson J."/>
            <person name="Mondo S."/>
            <person name="Nolan M."/>
            <person name="Ohm R."/>
            <person name="Pangilinan J."/>
            <person name="Park H.-J."/>
            <person name="Ramirez L."/>
            <person name="Alfaro M."/>
            <person name="Sun H."/>
            <person name="Tritt A."/>
            <person name="Yoshinaga Y."/>
            <person name="Zwiers L.-H."/>
            <person name="Turgeon B."/>
            <person name="Goodwin S."/>
            <person name="Spatafora J."/>
            <person name="Crous P."/>
            <person name="Grigoriev I."/>
        </authorList>
    </citation>
    <scope>NUCLEOTIDE SEQUENCE</scope>
    <source>
        <strain evidence="3">CBS 627.86</strain>
    </source>
</reference>
<protein>
    <recommendedName>
        <fullName evidence="2">Zn(2)-C6 fungal-type domain-containing protein</fullName>
    </recommendedName>
</protein>
<dbReference type="PROSITE" id="PS50048">
    <property type="entry name" value="ZN2_CY6_FUNGAL_2"/>
    <property type="match status" value="1"/>
</dbReference>
<evidence type="ECO:0000256" key="1">
    <source>
        <dbReference type="ARBA" id="ARBA00023242"/>
    </source>
</evidence>
<dbReference type="OrthoDB" id="5429770at2759"/>
<accession>A0A6A5YGN4</accession>
<dbReference type="Gene3D" id="4.10.240.10">
    <property type="entry name" value="Zn(2)-C6 fungal-type DNA-binding domain"/>
    <property type="match status" value="1"/>
</dbReference>
<dbReference type="SMART" id="SM00066">
    <property type="entry name" value="GAL4"/>
    <property type="match status" value="1"/>
</dbReference>
<dbReference type="PROSITE" id="PS00463">
    <property type="entry name" value="ZN2_CY6_FUNGAL_1"/>
    <property type="match status" value="1"/>
</dbReference>
<feature type="domain" description="Zn(2)-C6 fungal-type" evidence="2">
    <location>
        <begin position="10"/>
        <end position="40"/>
    </location>
</feature>
<dbReference type="Proteomes" id="UP000799770">
    <property type="component" value="Unassembled WGS sequence"/>
</dbReference>
<organism evidence="3 4">
    <name type="scientific">Lophiotrema nucula</name>
    <dbReference type="NCBI Taxonomy" id="690887"/>
    <lineage>
        <taxon>Eukaryota</taxon>
        <taxon>Fungi</taxon>
        <taxon>Dikarya</taxon>
        <taxon>Ascomycota</taxon>
        <taxon>Pezizomycotina</taxon>
        <taxon>Dothideomycetes</taxon>
        <taxon>Pleosporomycetidae</taxon>
        <taxon>Pleosporales</taxon>
        <taxon>Lophiotremataceae</taxon>
        <taxon>Lophiotrema</taxon>
    </lineage>
</organism>
<dbReference type="PANTHER" id="PTHR38791">
    <property type="entry name" value="ZN(II)2CYS6 TRANSCRIPTION FACTOR (EUROFUNG)-RELATED-RELATED"/>
    <property type="match status" value="1"/>
</dbReference>
<dbReference type="EMBL" id="ML977366">
    <property type="protein sequence ID" value="KAF2106100.1"/>
    <property type="molecule type" value="Genomic_DNA"/>
</dbReference>
<keyword evidence="4" id="KW-1185">Reference proteome</keyword>
<sequence>MTNTGRPSRACTACKRRKVKCDEKRPKCHSCQRLNIECAWKEVSFIRQQNQWAEVLVERRVQKGQKRRNPDILKAGISIPKQLQVGPEIYAISRFYSNYAYTSGTCPFLYLLAPLYDDTRAPACLHYVVPAVALASAARQLKRRDLMTDAHRYHGRAIKALGKGLSDPEVVKHDGTLITVFLMGLYESLVCEREGDGCISNQAHNPGRLAILRLRGPSQLRSKSGRNLFTLLRHEQLVASFTGEGDLKDEFSTWMSEHYPPTPIAKIQSQMYEVSCLISTIRKAVRRRKGEQVLALINKGMHMEEGLFQSEQVPVNWPKDIDVVKRATGTDRHSDLPAPLSIDATKHFSQNIASYVNCTQALLRNMYQTVHLHLLRALLGALPLVHEGSSDTGINIDWLLQNLWEARVRALATAICNDARAAIGEYDRDGQELEAPIVGYGFRAYLQLWPLQTALEVDHLDPQERKNIVKSLRHIHEVIGIGRAVTNMTETTI</sequence>
<dbReference type="GO" id="GO:0008270">
    <property type="term" value="F:zinc ion binding"/>
    <property type="evidence" value="ECO:0007669"/>
    <property type="project" value="InterPro"/>
</dbReference>
<evidence type="ECO:0000259" key="2">
    <source>
        <dbReference type="PROSITE" id="PS50048"/>
    </source>
</evidence>
<evidence type="ECO:0000313" key="4">
    <source>
        <dbReference type="Proteomes" id="UP000799770"/>
    </source>
</evidence>
<dbReference type="AlphaFoldDB" id="A0A6A5YGN4"/>
<dbReference type="InterPro" id="IPR036864">
    <property type="entry name" value="Zn2-C6_fun-type_DNA-bd_sf"/>
</dbReference>
<dbReference type="CDD" id="cd00067">
    <property type="entry name" value="GAL4"/>
    <property type="match status" value="1"/>
</dbReference>
<proteinExistence type="predicted"/>
<evidence type="ECO:0000313" key="3">
    <source>
        <dbReference type="EMBL" id="KAF2106100.1"/>
    </source>
</evidence>
<keyword evidence="1" id="KW-0539">Nucleus</keyword>